<dbReference type="EC" id="4.3.1.7" evidence="5"/>
<gene>
    <name evidence="5 6" type="primary">eutC</name>
    <name evidence="6" type="ORF">ACFOEX_03000</name>
</gene>
<feature type="binding site" evidence="5">
    <location>
        <position position="196"/>
    </location>
    <ligand>
        <name>adenosylcob(III)alamin</name>
        <dbReference type="ChEBI" id="CHEBI:18408"/>
    </ligand>
</feature>
<evidence type="ECO:0000256" key="4">
    <source>
        <dbReference type="ARBA" id="ARBA00024446"/>
    </source>
</evidence>
<comment type="caution">
    <text evidence="6">The sequence shown here is derived from an EMBL/GenBank/DDBJ whole genome shotgun (WGS) entry which is preliminary data.</text>
</comment>
<name>A0ABV7LBR4_9HYPH</name>
<organism evidence="6 7">
    <name type="scientific">Camelimonas abortus</name>
    <dbReference type="NCBI Taxonomy" id="1017184"/>
    <lineage>
        <taxon>Bacteria</taxon>
        <taxon>Pseudomonadati</taxon>
        <taxon>Pseudomonadota</taxon>
        <taxon>Alphaproteobacteria</taxon>
        <taxon>Hyphomicrobiales</taxon>
        <taxon>Chelatococcaceae</taxon>
        <taxon>Camelimonas</taxon>
    </lineage>
</organism>
<dbReference type="GO" id="GO:0008851">
    <property type="term" value="F:ethanolamine ammonia-lyase activity"/>
    <property type="evidence" value="ECO:0007669"/>
    <property type="project" value="UniProtKB-EC"/>
</dbReference>
<sequence length="260" mass="26839">MTAPDLFDLLRRRTHARVALGRAGDGLPTAPLLAFQMAHARARDAVHGALDVERLARDLAPLPAIHVRSAAGSRAVYLRRPDLGRRLAEGEAARLPQGPFDVALVIADGLSAVAAARHGPAVAHALARLLPELAFAPVVIASQGRVAIGDDIAAAMNAELAVTLIGERPGLSTADSLGAYLTFRARPGMRDSERNCVSNIHDQGLAPAVAAEKIAWLAREALRLRLTGVALKENAPVSAVAGPASGPLLEGAAAPGTAAP</sequence>
<dbReference type="NCBIfam" id="NF003971">
    <property type="entry name" value="PRK05465.1"/>
    <property type="match status" value="1"/>
</dbReference>
<dbReference type="Gene3D" id="1.10.30.40">
    <property type="entry name" value="Ethanolamine ammonia-lyase light chain (EutC), N-terminal domain"/>
    <property type="match status" value="1"/>
</dbReference>
<dbReference type="PANTHER" id="PTHR39330:SF1">
    <property type="entry name" value="ETHANOLAMINE AMMONIA-LYASE SMALL SUBUNIT"/>
    <property type="match status" value="1"/>
</dbReference>
<dbReference type="HAMAP" id="MF_00601">
    <property type="entry name" value="EutC"/>
    <property type="match status" value="1"/>
</dbReference>
<evidence type="ECO:0000256" key="5">
    <source>
        <dbReference type="HAMAP-Rule" id="MF_00601"/>
    </source>
</evidence>
<dbReference type="InterPro" id="IPR042255">
    <property type="entry name" value="EutC_N"/>
</dbReference>
<protein>
    <recommendedName>
        <fullName evidence="5">Ethanolamine ammonia-lyase small subunit</fullName>
        <shortName evidence="5">EAL small subunit</shortName>
        <ecNumber evidence="5">4.3.1.7</ecNumber>
    </recommendedName>
</protein>
<accession>A0ABV7LBR4</accession>
<dbReference type="Proteomes" id="UP001595536">
    <property type="component" value="Unassembled WGS sequence"/>
</dbReference>
<proteinExistence type="inferred from homology"/>
<dbReference type="Pfam" id="PF05985">
    <property type="entry name" value="EutC"/>
    <property type="match status" value="1"/>
</dbReference>
<comment type="subcellular location">
    <subcellularLocation>
        <location evidence="5">Bacterial microcompartment</location>
    </subcellularLocation>
</comment>
<dbReference type="Gene3D" id="3.40.50.11240">
    <property type="entry name" value="Ethanolamine ammonia-lyase light chain (EutC)"/>
    <property type="match status" value="1"/>
</dbReference>
<dbReference type="PIRSF" id="PIRSF018982">
    <property type="entry name" value="EutC"/>
    <property type="match status" value="1"/>
</dbReference>
<keyword evidence="1 5" id="KW-0846">Cobalamin</keyword>
<evidence type="ECO:0000313" key="7">
    <source>
        <dbReference type="Proteomes" id="UP001595536"/>
    </source>
</evidence>
<dbReference type="PANTHER" id="PTHR39330">
    <property type="entry name" value="ETHANOLAMINE AMMONIA-LYASE LIGHT CHAIN"/>
    <property type="match status" value="1"/>
</dbReference>
<feature type="binding site" evidence="5">
    <location>
        <position position="167"/>
    </location>
    <ligand>
        <name>adenosylcob(III)alamin</name>
        <dbReference type="ChEBI" id="CHEBI:18408"/>
    </ligand>
</feature>
<comment type="subunit">
    <text evidence="5">The basic unit is a heterodimer which dimerizes to form tetramers. The heterotetramers trimerize; 6 large subunits form a core ring with 6 small subunits projecting outwards.</text>
</comment>
<evidence type="ECO:0000256" key="1">
    <source>
        <dbReference type="ARBA" id="ARBA00022628"/>
    </source>
</evidence>
<keyword evidence="7" id="KW-1185">Reference proteome</keyword>
<dbReference type="InterPro" id="IPR009246">
    <property type="entry name" value="EutC"/>
</dbReference>
<reference evidence="7" key="1">
    <citation type="journal article" date="2019" name="Int. J. Syst. Evol. Microbiol.">
        <title>The Global Catalogue of Microorganisms (GCM) 10K type strain sequencing project: providing services to taxonomists for standard genome sequencing and annotation.</title>
        <authorList>
            <consortium name="The Broad Institute Genomics Platform"/>
            <consortium name="The Broad Institute Genome Sequencing Center for Infectious Disease"/>
            <person name="Wu L."/>
            <person name="Ma J."/>
        </authorList>
    </citation>
    <scope>NUCLEOTIDE SEQUENCE [LARGE SCALE GENOMIC DNA]</scope>
    <source>
        <strain evidence="7">CCM 7941</strain>
    </source>
</reference>
<dbReference type="EMBL" id="JBHRUV010000015">
    <property type="protein sequence ID" value="MFC3265330.1"/>
    <property type="molecule type" value="Genomic_DNA"/>
</dbReference>
<feature type="binding site" evidence="5">
    <location>
        <position position="146"/>
    </location>
    <ligand>
        <name>adenosylcob(III)alamin</name>
        <dbReference type="ChEBI" id="CHEBI:18408"/>
    </ligand>
</feature>
<keyword evidence="2 5" id="KW-0456">Lyase</keyword>
<evidence type="ECO:0000256" key="3">
    <source>
        <dbReference type="ARBA" id="ARBA00023285"/>
    </source>
</evidence>
<comment type="similarity">
    <text evidence="5">Belongs to the EutC family.</text>
</comment>
<comment type="cofactor">
    <cofactor evidence="5">
        <name>adenosylcob(III)alamin</name>
        <dbReference type="ChEBI" id="CHEBI:18408"/>
    </cofactor>
    <text evidence="5">Binds between the large and small subunits.</text>
</comment>
<comment type="function">
    <text evidence="5">Catalyzes the deamination of various vicinal amino-alcohols to oxo compounds. Allows this organism to utilize ethanolamine as the sole source of nitrogen and carbon in the presence of external vitamin B12.</text>
</comment>
<dbReference type="InterPro" id="IPR042251">
    <property type="entry name" value="EutC_C"/>
</dbReference>
<keyword evidence="4 5" id="KW-1283">Bacterial microcompartment</keyword>
<comment type="pathway">
    <text evidence="5">Amine and polyamine degradation; ethanolamine degradation.</text>
</comment>
<comment type="catalytic activity">
    <reaction evidence="5">
        <text>ethanolamine = acetaldehyde + NH4(+)</text>
        <dbReference type="Rhea" id="RHEA:15313"/>
        <dbReference type="ChEBI" id="CHEBI:15343"/>
        <dbReference type="ChEBI" id="CHEBI:28938"/>
        <dbReference type="ChEBI" id="CHEBI:57603"/>
        <dbReference type="EC" id="4.3.1.7"/>
    </reaction>
</comment>
<keyword evidence="3 5" id="KW-0170">Cobalt</keyword>
<evidence type="ECO:0000256" key="2">
    <source>
        <dbReference type="ARBA" id="ARBA00023239"/>
    </source>
</evidence>
<dbReference type="RefSeq" id="WP_376830577.1">
    <property type="nucleotide sequence ID" value="NZ_JBHLWR010000006.1"/>
</dbReference>
<evidence type="ECO:0000313" key="6">
    <source>
        <dbReference type="EMBL" id="MFC3265330.1"/>
    </source>
</evidence>